<accession>A0AAD9TKN4</accession>
<name>A0AAD9TKN4_9ROSI</name>
<reference evidence="2" key="1">
    <citation type="journal article" date="2023" name="Plant J.">
        <title>Genome sequences and population genomics provide insights into the demographic history, inbreeding, and mutation load of two 'living fossil' tree species of Dipteronia.</title>
        <authorList>
            <person name="Feng Y."/>
            <person name="Comes H.P."/>
            <person name="Chen J."/>
            <person name="Zhu S."/>
            <person name="Lu R."/>
            <person name="Zhang X."/>
            <person name="Li P."/>
            <person name="Qiu J."/>
            <person name="Olsen K.M."/>
            <person name="Qiu Y."/>
        </authorList>
    </citation>
    <scope>NUCLEOTIDE SEQUENCE</scope>
    <source>
        <strain evidence="2">KIB01</strain>
    </source>
</reference>
<protein>
    <recommendedName>
        <fullName evidence="1">Reverse transcriptase domain-containing protein</fullName>
    </recommendedName>
</protein>
<dbReference type="InterPro" id="IPR000477">
    <property type="entry name" value="RT_dom"/>
</dbReference>
<evidence type="ECO:0000313" key="3">
    <source>
        <dbReference type="Proteomes" id="UP001280121"/>
    </source>
</evidence>
<sequence>MALKIDMSKAYDRVKWAFLSTVMRKMNFLSQWINLVMDCISSSTLSFQLNGSVVCSLSPSRGLCQGCPLSPYLFLLCYEALSRFITKFERNGRELGIRSCRGSPLISHLFFADDSMRFSKASKASSERIRQILDIYEEGSGQKMNLNKSIITFSPDKKKSL</sequence>
<comment type="caution">
    <text evidence="2">The sequence shown here is derived from an EMBL/GenBank/DDBJ whole genome shotgun (WGS) entry which is preliminary data.</text>
</comment>
<dbReference type="EMBL" id="JANJYI010000009">
    <property type="protein sequence ID" value="KAK2637369.1"/>
    <property type="molecule type" value="Genomic_DNA"/>
</dbReference>
<dbReference type="PANTHER" id="PTHR31635">
    <property type="entry name" value="REVERSE TRANSCRIPTASE DOMAIN-CONTAINING PROTEIN-RELATED"/>
    <property type="match status" value="1"/>
</dbReference>
<dbReference type="Proteomes" id="UP001280121">
    <property type="component" value="Unassembled WGS sequence"/>
</dbReference>
<proteinExistence type="predicted"/>
<gene>
    <name evidence="2" type="ORF">Ddye_032161</name>
</gene>
<evidence type="ECO:0000259" key="1">
    <source>
        <dbReference type="PROSITE" id="PS50878"/>
    </source>
</evidence>
<dbReference type="InterPro" id="IPR043502">
    <property type="entry name" value="DNA/RNA_pol_sf"/>
</dbReference>
<keyword evidence="3" id="KW-1185">Reference proteome</keyword>
<organism evidence="2 3">
    <name type="scientific">Dipteronia dyeriana</name>
    <dbReference type="NCBI Taxonomy" id="168575"/>
    <lineage>
        <taxon>Eukaryota</taxon>
        <taxon>Viridiplantae</taxon>
        <taxon>Streptophyta</taxon>
        <taxon>Embryophyta</taxon>
        <taxon>Tracheophyta</taxon>
        <taxon>Spermatophyta</taxon>
        <taxon>Magnoliopsida</taxon>
        <taxon>eudicotyledons</taxon>
        <taxon>Gunneridae</taxon>
        <taxon>Pentapetalae</taxon>
        <taxon>rosids</taxon>
        <taxon>malvids</taxon>
        <taxon>Sapindales</taxon>
        <taxon>Sapindaceae</taxon>
        <taxon>Hippocastanoideae</taxon>
        <taxon>Acereae</taxon>
        <taxon>Dipteronia</taxon>
    </lineage>
</organism>
<dbReference type="Pfam" id="PF00078">
    <property type="entry name" value="RVT_1"/>
    <property type="match status" value="1"/>
</dbReference>
<feature type="domain" description="Reverse transcriptase" evidence="1">
    <location>
        <begin position="1"/>
        <end position="161"/>
    </location>
</feature>
<dbReference type="SUPFAM" id="SSF56672">
    <property type="entry name" value="DNA/RNA polymerases"/>
    <property type="match status" value="1"/>
</dbReference>
<evidence type="ECO:0000313" key="2">
    <source>
        <dbReference type="EMBL" id="KAK2637369.1"/>
    </source>
</evidence>
<dbReference type="AlphaFoldDB" id="A0AAD9TKN4"/>
<dbReference type="PROSITE" id="PS50878">
    <property type="entry name" value="RT_POL"/>
    <property type="match status" value="1"/>
</dbReference>
<dbReference type="PANTHER" id="PTHR31635:SF196">
    <property type="entry name" value="REVERSE TRANSCRIPTASE DOMAIN-CONTAINING PROTEIN-RELATED"/>
    <property type="match status" value="1"/>
</dbReference>